<dbReference type="RefSeq" id="YP_009151089.1">
    <property type="nucleotide sequence ID" value="NC_027366.1"/>
</dbReference>
<sequence length="189" mass="21773">MASSGRGSKQKGSSYELKLAKALSKWSGEQVHRVPQSGAGGHTWGADSRMNGDIVFPVTSNNSFIYEAKKREGWGLHNLFLNNGEIKTWFEQVVMDARRMAEHGMSPCLIFSKNRDKDYVLLPYVVEIYLALNKKYPVSRQTVTFDNIRGETQYFDTLLTTLDGFTSFDKEYLFAMYRNLDWDWQNNKE</sequence>
<dbReference type="GeneID" id="24607029"/>
<reference evidence="1 2" key="1">
    <citation type="submission" date="2014-07" db="EMBL/GenBank/DDBJ databases">
        <title>Complete Genome of Bacillus megaterium Myophage Mater.</title>
        <authorList>
            <person name="Lancaster J.C."/>
            <person name="Hodde M.K."/>
            <person name="Hernandez A.C."/>
            <person name="Everett G.F.K."/>
        </authorList>
    </citation>
    <scope>NUCLEOTIDE SEQUENCE [LARGE SCALE GENOMIC DNA]</scope>
</reference>
<proteinExistence type="predicted"/>
<evidence type="ECO:0000313" key="1">
    <source>
        <dbReference type="EMBL" id="AIW03287.1"/>
    </source>
</evidence>
<dbReference type="Proteomes" id="UP000030206">
    <property type="component" value="Segment"/>
</dbReference>
<dbReference type="OrthoDB" id="17454at10239"/>
<keyword evidence="2" id="KW-1185">Reference proteome</keyword>
<name>A0A0A0RMT0_9CAUD</name>
<evidence type="ECO:0000313" key="2">
    <source>
        <dbReference type="Proteomes" id="UP000030206"/>
    </source>
</evidence>
<protein>
    <submittedName>
        <fullName evidence="1">Holliday junction resolvase</fullName>
    </submittedName>
</protein>
<organism evidence="1 2">
    <name type="scientific">Bacillus phage Mater</name>
    <dbReference type="NCBI Taxonomy" id="1540090"/>
    <lineage>
        <taxon>Viruses</taxon>
        <taxon>Duplodnaviria</taxon>
        <taxon>Heunggongvirae</taxon>
        <taxon>Uroviricota</taxon>
        <taxon>Caudoviricetes</taxon>
        <taxon>Herelleviridae</taxon>
        <taxon>Bastillevirinae</taxon>
        <taxon>Matervirus</taxon>
        <taxon>Matervirus mater</taxon>
    </lineage>
</organism>
<accession>A0A0A0RMT0</accession>
<dbReference type="Pfam" id="PF24608">
    <property type="entry name" value="PDDEXK_15"/>
    <property type="match status" value="1"/>
</dbReference>
<dbReference type="EMBL" id="KM236245">
    <property type="protein sequence ID" value="AIW03287.1"/>
    <property type="molecule type" value="Genomic_DNA"/>
</dbReference>
<dbReference type="KEGG" id="vg:24607029"/>
<dbReference type="InterPro" id="IPR056931">
    <property type="entry name" value="D14-like"/>
</dbReference>
<gene>
    <name evidence="1" type="ORF">CPT_Mater130</name>
</gene>